<proteinExistence type="predicted"/>
<dbReference type="EMBL" id="LTAI01000038">
    <property type="protein sequence ID" value="ORE00304.1"/>
    <property type="molecule type" value="Genomic_DNA"/>
</dbReference>
<dbReference type="AlphaFoldDB" id="A0A1X0Q960"/>
<name>A0A1X0Q960_9MICR</name>
<dbReference type="OrthoDB" id="2195767at2759"/>
<accession>A0A1X0Q960</accession>
<sequence>MFFFFKLSPNLIFDGSEYKEQEETGDKLIIKQFNNKSNTKLCKRKDGTWFIKNGNVNLELKNTNTSKLRVINQSKSNSKVYIEGEVNKKWFIQKI</sequence>
<gene>
    <name evidence="2" type="ORF">A0H76_1639</name>
    <name evidence="1" type="ORF">HERIO_1760</name>
</gene>
<dbReference type="Proteomes" id="UP000192356">
    <property type="component" value="Unassembled WGS sequence"/>
</dbReference>
<reference evidence="3 4" key="1">
    <citation type="journal article" date="2017" name="Environ. Microbiol.">
        <title>Decay of the glycolytic pathway and adaptation to intranuclear parasitism within Enterocytozoonidae microsporidia.</title>
        <authorList>
            <person name="Wiredu Boakye D."/>
            <person name="Jaroenlak P."/>
            <person name="Prachumwat A."/>
            <person name="Williams T.A."/>
            <person name="Bateman K.S."/>
            <person name="Itsathitphaisarn O."/>
            <person name="Sritunyalucksana K."/>
            <person name="Paszkiewicz K.H."/>
            <person name="Moore K.A."/>
            <person name="Stentiford G.D."/>
            <person name="Williams B.A."/>
        </authorList>
    </citation>
    <scope>NUCLEOTIDE SEQUENCE [LARGE SCALE GENOMIC DNA]</scope>
    <source>
        <strain evidence="4">canceri</strain>
        <strain evidence="2">Canceri</strain>
        <strain evidence="1 3">GB1</strain>
    </source>
</reference>
<organism evidence="1 3">
    <name type="scientific">Hepatospora eriocheir</name>
    <dbReference type="NCBI Taxonomy" id="1081669"/>
    <lineage>
        <taxon>Eukaryota</taxon>
        <taxon>Fungi</taxon>
        <taxon>Fungi incertae sedis</taxon>
        <taxon>Microsporidia</taxon>
        <taxon>Hepatosporidae</taxon>
        <taxon>Hepatospora</taxon>
    </lineage>
</organism>
<evidence type="ECO:0000313" key="3">
    <source>
        <dbReference type="Proteomes" id="UP000192356"/>
    </source>
</evidence>
<comment type="caution">
    <text evidence="1">The sequence shown here is derived from an EMBL/GenBank/DDBJ whole genome shotgun (WGS) entry which is preliminary data.</text>
</comment>
<dbReference type="Proteomes" id="UP000192501">
    <property type="component" value="Unassembled WGS sequence"/>
</dbReference>
<protein>
    <submittedName>
        <fullName evidence="1">Uncharacterized protein</fullName>
    </submittedName>
</protein>
<dbReference type="EMBL" id="LVKB01000103">
    <property type="protein sequence ID" value="ORD96296.1"/>
    <property type="molecule type" value="Genomic_DNA"/>
</dbReference>
<dbReference type="VEuPathDB" id="MicrosporidiaDB:HERIO_1760"/>
<evidence type="ECO:0000313" key="1">
    <source>
        <dbReference type="EMBL" id="ORD96296.1"/>
    </source>
</evidence>
<evidence type="ECO:0000313" key="4">
    <source>
        <dbReference type="Proteomes" id="UP000192501"/>
    </source>
</evidence>
<keyword evidence="3" id="KW-1185">Reference proteome</keyword>
<dbReference type="VEuPathDB" id="MicrosporidiaDB:A0H76_1639"/>
<evidence type="ECO:0000313" key="2">
    <source>
        <dbReference type="EMBL" id="ORE00304.1"/>
    </source>
</evidence>